<dbReference type="AlphaFoldDB" id="A0A4Y2DND0"/>
<evidence type="ECO:0000313" key="2">
    <source>
        <dbReference type="Proteomes" id="UP000499080"/>
    </source>
</evidence>
<dbReference type="Proteomes" id="UP000499080">
    <property type="component" value="Unassembled WGS sequence"/>
</dbReference>
<protein>
    <recommendedName>
        <fullName evidence="3">DUF659 domain-containing protein</fullName>
    </recommendedName>
</protein>
<gene>
    <name evidence="1" type="ORF">AVEN_251047_1</name>
</gene>
<organism evidence="1 2">
    <name type="scientific">Araneus ventricosus</name>
    <name type="common">Orbweaver spider</name>
    <name type="synonym">Epeira ventricosa</name>
    <dbReference type="NCBI Taxonomy" id="182803"/>
    <lineage>
        <taxon>Eukaryota</taxon>
        <taxon>Metazoa</taxon>
        <taxon>Ecdysozoa</taxon>
        <taxon>Arthropoda</taxon>
        <taxon>Chelicerata</taxon>
        <taxon>Arachnida</taxon>
        <taxon>Araneae</taxon>
        <taxon>Araneomorphae</taxon>
        <taxon>Entelegynae</taxon>
        <taxon>Araneoidea</taxon>
        <taxon>Araneidae</taxon>
        <taxon>Araneus</taxon>
    </lineage>
</organism>
<evidence type="ECO:0000313" key="1">
    <source>
        <dbReference type="EMBL" id="GBM17135.1"/>
    </source>
</evidence>
<proteinExistence type="predicted"/>
<evidence type="ECO:0008006" key="3">
    <source>
        <dbReference type="Google" id="ProtNLM"/>
    </source>
</evidence>
<reference evidence="1 2" key="1">
    <citation type="journal article" date="2019" name="Sci. Rep.">
        <title>Orb-weaving spider Araneus ventricosus genome elucidates the spidroin gene catalogue.</title>
        <authorList>
            <person name="Kono N."/>
            <person name="Nakamura H."/>
            <person name="Ohtoshi R."/>
            <person name="Moran D.A.P."/>
            <person name="Shinohara A."/>
            <person name="Yoshida Y."/>
            <person name="Fujiwara M."/>
            <person name="Mori M."/>
            <person name="Tomita M."/>
            <person name="Arakawa K."/>
        </authorList>
    </citation>
    <scope>NUCLEOTIDE SEQUENCE [LARGE SCALE GENOMIC DNA]</scope>
</reference>
<accession>A0A4Y2DND0</accession>
<name>A0A4Y2DND0_ARAVE</name>
<dbReference type="OrthoDB" id="6626714at2759"/>
<dbReference type="EMBL" id="BGPR01000383">
    <property type="protein sequence ID" value="GBM17135.1"/>
    <property type="molecule type" value="Genomic_DNA"/>
</dbReference>
<sequence length="310" mass="35266">METKSGIWLLEKVPSVAHGSIKTLEDIVSVLVTGKDFEHLLGVPVALKGTGEQTAEVVIREVDRFGLRDNIIGLSFDTTASNTGLIQGACTRIQRKFGRTLLWLACRHHTNELILKGVFEECCGIPSSGPDIQIFRKFHSLWVSLDKKSYTTMLDEESPVQGFLEEQRVKMVNYIQNVLKDGSHPREDYEELLQLSLLYLGGWSENDFSFRIAGALHQARWMAKAIYAIKIVLFTKQLNIPQRELKGMKRVAHFVSLVYVCFWHEPIVSRWASKNDLDMLQLMSTYPDADVKKGLSQLLRYTFGICQKQT</sequence>
<keyword evidence="2" id="KW-1185">Reference proteome</keyword>
<comment type="caution">
    <text evidence="1">The sequence shown here is derived from an EMBL/GenBank/DDBJ whole genome shotgun (WGS) entry which is preliminary data.</text>
</comment>